<dbReference type="Proteomes" id="UP000004384">
    <property type="component" value="Unassembled WGS sequence"/>
</dbReference>
<dbReference type="InterPro" id="IPR005279">
    <property type="entry name" value="Dipep/tripep_permease"/>
</dbReference>
<organism evidence="11 12">
    <name type="scientific">Corynebacterium tuberculostearicum SK141</name>
    <dbReference type="NCBI Taxonomy" id="553206"/>
    <lineage>
        <taxon>Bacteria</taxon>
        <taxon>Bacillati</taxon>
        <taxon>Actinomycetota</taxon>
        <taxon>Actinomycetes</taxon>
        <taxon>Mycobacteriales</taxon>
        <taxon>Corynebacteriaceae</taxon>
        <taxon>Corynebacterium</taxon>
    </lineage>
</organism>
<sequence>MCRASRAAISSAEISMILGLSQTFGRYSAFMTIIKQRSIRRLPAALPAVAGIEMWERFSFYGMQAILAYYLYSTSGGLGMDQAQATALVGTYGSLLYLCTFVGGWVSDRLLGAERTLLAGAVLLICGHFSLSLVPGAAGLVAGLLPLALGSGLLKTAAITILGAAFPPAAGARDGAFQIFYLGINIGALLGPMLTGWLAQEYGYHAGFLAAAILMCCGCALYGTLRRRVVAEFDSRPPNPTTTPGRAAAIALAAVVGGVVVAVTVSPDKLAMLLLLTTITAALALFASMLRSPRVSAPERRKVVAYIPLFFCSTAYWTLQPQIYGVLAVYSDQRVNRMVGGFEIPAAWTQSLNPLFILVLSLPLAAGMARWARSRRLLMAVGIMVAGSGMFVLLPFVGGGENSTPFAALALTIFLMSLGELFIGPVGMAASAAHAPRAYATRFSALYFLTMAIGTSLAGTLSTLYDPSSADAERNYLLIVGIVPVALGLMLLVGRKDVVDEVSGGV</sequence>
<evidence type="ECO:0000256" key="4">
    <source>
        <dbReference type="ARBA" id="ARBA00022475"/>
    </source>
</evidence>
<evidence type="ECO:0000256" key="6">
    <source>
        <dbReference type="ARBA" id="ARBA00022989"/>
    </source>
</evidence>
<feature type="transmembrane region" description="Helical" evidence="9">
    <location>
        <begin position="144"/>
        <end position="167"/>
    </location>
</feature>
<feature type="transmembrane region" description="Helical" evidence="9">
    <location>
        <begin position="246"/>
        <end position="265"/>
    </location>
</feature>
<feature type="transmembrane region" description="Helical" evidence="9">
    <location>
        <begin position="84"/>
        <end position="105"/>
    </location>
</feature>
<evidence type="ECO:0000256" key="5">
    <source>
        <dbReference type="ARBA" id="ARBA00022692"/>
    </source>
</evidence>
<dbReference type="NCBIfam" id="TIGR00924">
    <property type="entry name" value="yjdL_sub1_fam"/>
    <property type="match status" value="1"/>
</dbReference>
<feature type="transmembrane region" description="Helical" evidence="9">
    <location>
        <begin position="476"/>
        <end position="493"/>
    </location>
</feature>
<dbReference type="InterPro" id="IPR020846">
    <property type="entry name" value="MFS_dom"/>
</dbReference>
<feature type="transmembrane region" description="Helical" evidence="9">
    <location>
        <begin position="271"/>
        <end position="291"/>
    </location>
</feature>
<keyword evidence="4" id="KW-1003">Cell membrane</keyword>
<evidence type="ECO:0000313" key="11">
    <source>
        <dbReference type="EMBL" id="EET77928.1"/>
    </source>
</evidence>
<keyword evidence="3 8" id="KW-0813">Transport</keyword>
<dbReference type="PROSITE" id="PS01023">
    <property type="entry name" value="PTR2_2"/>
    <property type="match status" value="1"/>
</dbReference>
<evidence type="ECO:0000256" key="7">
    <source>
        <dbReference type="ARBA" id="ARBA00023136"/>
    </source>
</evidence>
<feature type="transmembrane region" description="Helical" evidence="9">
    <location>
        <begin position="204"/>
        <end position="225"/>
    </location>
</feature>
<accession>C6R7Z2</accession>
<feature type="transmembrane region" description="Helical" evidence="9">
    <location>
        <begin position="303"/>
        <end position="327"/>
    </location>
</feature>
<comment type="subcellular location">
    <subcellularLocation>
        <location evidence="1">Cell membrane</location>
        <topology evidence="1">Multi-pass membrane protein</topology>
    </subcellularLocation>
    <subcellularLocation>
        <location evidence="8">Membrane</location>
        <topology evidence="8">Multi-pass membrane protein</topology>
    </subcellularLocation>
</comment>
<dbReference type="InterPro" id="IPR000109">
    <property type="entry name" value="POT_fam"/>
</dbReference>
<evidence type="ECO:0000256" key="8">
    <source>
        <dbReference type="RuleBase" id="RU003755"/>
    </source>
</evidence>
<dbReference type="InterPro" id="IPR050171">
    <property type="entry name" value="MFS_Transporters"/>
</dbReference>
<comment type="similarity">
    <text evidence="2 8">Belongs to the major facilitator superfamily. Proton-dependent oligopeptide transporter (POT/PTR) (TC 2.A.17) family.</text>
</comment>
<keyword evidence="6 9" id="KW-1133">Transmembrane helix</keyword>
<name>C6R7Z2_9CORY</name>
<dbReference type="GO" id="GO:0005886">
    <property type="term" value="C:plasma membrane"/>
    <property type="evidence" value="ECO:0007669"/>
    <property type="project" value="UniProtKB-SubCell"/>
</dbReference>
<dbReference type="CDD" id="cd17346">
    <property type="entry name" value="MFS_DtpA_like"/>
    <property type="match status" value="1"/>
</dbReference>
<gene>
    <name evidence="11" type="ORF">CORTU0001_1041</name>
</gene>
<dbReference type="InterPro" id="IPR036259">
    <property type="entry name" value="MFS_trans_sf"/>
</dbReference>
<dbReference type="Pfam" id="PF00854">
    <property type="entry name" value="PTR2"/>
    <property type="match status" value="1"/>
</dbReference>
<evidence type="ECO:0000256" key="3">
    <source>
        <dbReference type="ARBA" id="ARBA00022448"/>
    </source>
</evidence>
<feature type="transmembrane region" description="Helical" evidence="9">
    <location>
        <begin position="179"/>
        <end position="198"/>
    </location>
</feature>
<dbReference type="PROSITE" id="PS50850">
    <property type="entry name" value="MFS"/>
    <property type="match status" value="1"/>
</dbReference>
<keyword evidence="5 8" id="KW-0812">Transmembrane</keyword>
<feature type="transmembrane region" description="Helical" evidence="9">
    <location>
        <begin position="409"/>
        <end position="433"/>
    </location>
</feature>
<dbReference type="AlphaFoldDB" id="C6R7Z2"/>
<feature type="transmembrane region" description="Helical" evidence="9">
    <location>
        <begin position="117"/>
        <end position="138"/>
    </location>
</feature>
<comment type="caution">
    <text evidence="11">The sequence shown here is derived from an EMBL/GenBank/DDBJ whole genome shotgun (WGS) entry which is preliminary data.</text>
</comment>
<dbReference type="PANTHER" id="PTHR23517:SF15">
    <property type="entry name" value="PROTON-DEPENDENT OLIGOPEPTIDE FAMILY TRANSPORT PROTEIN"/>
    <property type="match status" value="1"/>
</dbReference>
<reference evidence="11 12" key="1">
    <citation type="submission" date="2009-06" db="EMBL/GenBank/DDBJ databases">
        <authorList>
            <person name="Dodson R."/>
            <person name="Sebastian Y."/>
            <person name="Madupu R."/>
            <person name="Durkin A.S."/>
            <person name="Torralba M."/>
            <person name="Methe B."/>
            <person name="Sutton G.G."/>
            <person name="Strausberg R.L."/>
            <person name="Nelson K.E."/>
        </authorList>
    </citation>
    <scope>NUCLEOTIDE SEQUENCE [LARGE SCALE GENOMIC DNA]</scope>
    <source>
        <strain evidence="11 12">SK141</strain>
    </source>
</reference>
<feature type="transmembrane region" description="Helical" evidence="9">
    <location>
        <begin position="377"/>
        <end position="397"/>
    </location>
</feature>
<dbReference type="EMBL" id="ACVP01000008">
    <property type="protein sequence ID" value="EET77928.1"/>
    <property type="molecule type" value="Genomic_DNA"/>
</dbReference>
<keyword evidence="7 9" id="KW-0472">Membrane</keyword>
<dbReference type="Gene3D" id="1.20.1250.20">
    <property type="entry name" value="MFS general substrate transporter like domains"/>
    <property type="match status" value="1"/>
</dbReference>
<evidence type="ECO:0000256" key="2">
    <source>
        <dbReference type="ARBA" id="ARBA00005982"/>
    </source>
</evidence>
<evidence type="ECO:0000313" key="12">
    <source>
        <dbReference type="Proteomes" id="UP000004384"/>
    </source>
</evidence>
<dbReference type="GO" id="GO:0006857">
    <property type="term" value="P:oligopeptide transport"/>
    <property type="evidence" value="ECO:0007669"/>
    <property type="project" value="InterPro"/>
</dbReference>
<evidence type="ECO:0000256" key="9">
    <source>
        <dbReference type="SAM" id="Phobius"/>
    </source>
</evidence>
<protein>
    <submittedName>
        <fullName evidence="11">Amino acid/peptide transporter</fullName>
    </submittedName>
</protein>
<feature type="transmembrane region" description="Helical" evidence="9">
    <location>
        <begin position="347"/>
        <end position="365"/>
    </location>
</feature>
<dbReference type="GO" id="GO:1904680">
    <property type="term" value="F:peptide transmembrane transporter activity"/>
    <property type="evidence" value="ECO:0007669"/>
    <property type="project" value="InterPro"/>
</dbReference>
<feature type="transmembrane region" description="Helical" evidence="9">
    <location>
        <begin position="445"/>
        <end position="464"/>
    </location>
</feature>
<feature type="domain" description="Major facilitator superfamily (MFS) profile" evidence="10">
    <location>
        <begin position="48"/>
        <end position="498"/>
    </location>
</feature>
<feature type="transmembrane region" description="Helical" evidence="9">
    <location>
        <begin position="54"/>
        <end position="72"/>
    </location>
</feature>
<evidence type="ECO:0000256" key="1">
    <source>
        <dbReference type="ARBA" id="ARBA00004651"/>
    </source>
</evidence>
<proteinExistence type="inferred from homology"/>
<dbReference type="SUPFAM" id="SSF103473">
    <property type="entry name" value="MFS general substrate transporter"/>
    <property type="match status" value="1"/>
</dbReference>
<evidence type="ECO:0000259" key="10">
    <source>
        <dbReference type="PROSITE" id="PS50850"/>
    </source>
</evidence>
<dbReference type="PANTHER" id="PTHR23517">
    <property type="entry name" value="RESISTANCE PROTEIN MDTM, PUTATIVE-RELATED-RELATED"/>
    <property type="match status" value="1"/>
</dbReference>
<dbReference type="InterPro" id="IPR018456">
    <property type="entry name" value="PTR2_symporter_CS"/>
</dbReference>